<reference evidence="1 2" key="1">
    <citation type="journal article" date="2018" name="PLoS Genet.">
        <title>Population sequencing reveals clonal diversity and ancestral inbreeding in the grapevine cultivar Chardonnay.</title>
        <authorList>
            <person name="Roach M.J."/>
            <person name="Johnson D.L."/>
            <person name="Bohlmann J."/>
            <person name="van Vuuren H.J."/>
            <person name="Jones S.J."/>
            <person name="Pretorius I.S."/>
            <person name="Schmidt S.A."/>
            <person name="Borneman A.R."/>
        </authorList>
    </citation>
    <scope>NUCLEOTIDE SEQUENCE [LARGE SCALE GENOMIC DNA]</scope>
    <source>
        <strain evidence="2">cv. Chardonnay</strain>
        <tissue evidence="1">Leaf</tissue>
    </source>
</reference>
<dbReference type="EMBL" id="QGNW01000172">
    <property type="protein sequence ID" value="RVW88632.1"/>
    <property type="molecule type" value="Genomic_DNA"/>
</dbReference>
<proteinExistence type="predicted"/>
<organism evidence="1 2">
    <name type="scientific">Vitis vinifera</name>
    <name type="common">Grape</name>
    <dbReference type="NCBI Taxonomy" id="29760"/>
    <lineage>
        <taxon>Eukaryota</taxon>
        <taxon>Viridiplantae</taxon>
        <taxon>Streptophyta</taxon>
        <taxon>Embryophyta</taxon>
        <taxon>Tracheophyta</taxon>
        <taxon>Spermatophyta</taxon>
        <taxon>Magnoliopsida</taxon>
        <taxon>eudicotyledons</taxon>
        <taxon>Gunneridae</taxon>
        <taxon>Pentapetalae</taxon>
        <taxon>rosids</taxon>
        <taxon>Vitales</taxon>
        <taxon>Vitaceae</taxon>
        <taxon>Viteae</taxon>
        <taxon>Vitis</taxon>
    </lineage>
</organism>
<dbReference type="AlphaFoldDB" id="A0A438HVZ2"/>
<gene>
    <name evidence="1" type="primary">BAGP1_0</name>
    <name evidence="1" type="ORF">CK203_033090</name>
</gene>
<protein>
    <submittedName>
        <fullName evidence="1">BAG-associated GRAM protein 1</fullName>
    </submittedName>
</protein>
<name>A0A438HVZ2_VITVI</name>
<accession>A0A438HVZ2</accession>
<dbReference type="PANTHER" id="PTHR47038:SF1">
    <property type="entry name" value="BAG-ASSOCIATED GRAM PROTEIN 1"/>
    <property type="match status" value="1"/>
</dbReference>
<evidence type="ECO:0000313" key="1">
    <source>
        <dbReference type="EMBL" id="RVW88632.1"/>
    </source>
</evidence>
<dbReference type="InterPro" id="IPR044655">
    <property type="entry name" value="BAGP1-like"/>
</dbReference>
<dbReference type="PANTHER" id="PTHR47038">
    <property type="entry name" value="BAG-ASSOCIATED GRAM PROTEIN 1"/>
    <property type="match status" value="1"/>
</dbReference>
<evidence type="ECO:0000313" key="2">
    <source>
        <dbReference type="Proteomes" id="UP000288805"/>
    </source>
</evidence>
<dbReference type="Proteomes" id="UP000288805">
    <property type="component" value="Unassembled WGS sequence"/>
</dbReference>
<sequence>MKYVWIEESPNTASDCGVAPPKKGDGLRSRRGTTRKVEEHFPRHVQGFGWRKSSRSFAGKTVWRADGDKNPQKRRSFWCGRCRKKTSPEVRRKILPAFIVIQIRRSQHAFINPAITIILRMGAGGHGVPPLGSPDG</sequence>
<comment type="caution">
    <text evidence="1">The sequence shown here is derived from an EMBL/GenBank/DDBJ whole genome shotgun (WGS) entry which is preliminary data.</text>
</comment>